<protein>
    <submittedName>
        <fullName evidence="1">PAB-dependent poly(A)-specific ribonuclease subunit 3</fullName>
    </submittedName>
</protein>
<evidence type="ECO:0000313" key="1">
    <source>
        <dbReference type="EMBL" id="KAJ2794253.1"/>
    </source>
</evidence>
<dbReference type="EMBL" id="JANBUP010004358">
    <property type="protein sequence ID" value="KAJ2794253.1"/>
    <property type="molecule type" value="Genomic_DNA"/>
</dbReference>
<sequence>MAHVVGNLNKLDAGSSEKVMLMSRDEKSCLVVSYEEVKRCVEEAYQELIAPTQATLSPDANIRDQATRALESAEIENF</sequence>
<comment type="caution">
    <text evidence="1">The sequence shown here is derived from an EMBL/GenBank/DDBJ whole genome shotgun (WGS) entry which is preliminary data.</text>
</comment>
<name>A0ACC1KSP0_9FUNG</name>
<dbReference type="Proteomes" id="UP001140096">
    <property type="component" value="Unassembled WGS sequence"/>
</dbReference>
<organism evidence="1 2">
    <name type="scientific">Coemansia furcata</name>
    <dbReference type="NCBI Taxonomy" id="417177"/>
    <lineage>
        <taxon>Eukaryota</taxon>
        <taxon>Fungi</taxon>
        <taxon>Fungi incertae sedis</taxon>
        <taxon>Zoopagomycota</taxon>
        <taxon>Kickxellomycotina</taxon>
        <taxon>Kickxellomycetes</taxon>
        <taxon>Kickxellales</taxon>
        <taxon>Kickxellaceae</taxon>
        <taxon>Coemansia</taxon>
    </lineage>
</organism>
<reference evidence="1" key="1">
    <citation type="submission" date="2022-07" db="EMBL/GenBank/DDBJ databases">
        <title>Phylogenomic reconstructions and comparative analyses of Kickxellomycotina fungi.</title>
        <authorList>
            <person name="Reynolds N.K."/>
            <person name="Stajich J.E."/>
            <person name="Barry K."/>
            <person name="Grigoriev I.V."/>
            <person name="Crous P."/>
            <person name="Smith M.E."/>
        </authorList>
    </citation>
    <scope>NUCLEOTIDE SEQUENCE</scope>
    <source>
        <strain evidence="1">CBS 102833</strain>
    </source>
</reference>
<keyword evidence="2" id="KW-1185">Reference proteome</keyword>
<gene>
    <name evidence="1" type="primary">PAN3_2</name>
    <name evidence="1" type="ORF">H4S07_006809</name>
</gene>
<accession>A0ACC1KSP0</accession>
<evidence type="ECO:0000313" key="2">
    <source>
        <dbReference type="Proteomes" id="UP001140096"/>
    </source>
</evidence>
<proteinExistence type="predicted"/>
<feature type="non-terminal residue" evidence="1">
    <location>
        <position position="78"/>
    </location>
</feature>